<feature type="chain" id="PRO_5031391299" evidence="1">
    <location>
        <begin position="23"/>
        <end position="211"/>
    </location>
</feature>
<dbReference type="Pfam" id="PF07833">
    <property type="entry name" value="Cu_amine_oxidN1"/>
    <property type="match status" value="1"/>
</dbReference>
<dbReference type="EMBL" id="WNZX01000012">
    <property type="protein sequence ID" value="MUG72064.1"/>
    <property type="molecule type" value="Genomic_DNA"/>
</dbReference>
<keyword evidence="4" id="KW-1185">Reference proteome</keyword>
<dbReference type="InterPro" id="IPR012854">
    <property type="entry name" value="Cu_amine_oxidase-like_N"/>
</dbReference>
<evidence type="ECO:0000313" key="3">
    <source>
        <dbReference type="EMBL" id="MUG72064.1"/>
    </source>
</evidence>
<evidence type="ECO:0000259" key="2">
    <source>
        <dbReference type="Pfam" id="PF07833"/>
    </source>
</evidence>
<gene>
    <name evidence="3" type="ORF">GNP93_15435</name>
</gene>
<evidence type="ECO:0000256" key="1">
    <source>
        <dbReference type="SAM" id="SignalP"/>
    </source>
</evidence>
<proteinExistence type="predicted"/>
<protein>
    <submittedName>
        <fullName evidence="3">Copper amine oxidase N-terminal domain-containing protein</fullName>
    </submittedName>
</protein>
<accession>A0A7X2ZC17</accession>
<keyword evidence="1" id="KW-0732">Signal</keyword>
<comment type="caution">
    <text evidence="3">The sequence shown here is derived from an EMBL/GenBank/DDBJ whole genome shotgun (WGS) entry which is preliminary data.</text>
</comment>
<dbReference type="AlphaFoldDB" id="A0A7X2ZC17"/>
<feature type="domain" description="Copper amine oxidase-like N-terminal" evidence="2">
    <location>
        <begin position="52"/>
        <end position="85"/>
    </location>
</feature>
<evidence type="ECO:0000313" key="4">
    <source>
        <dbReference type="Proteomes" id="UP000450917"/>
    </source>
</evidence>
<organism evidence="3 4">
    <name type="scientific">Paenibacillus validus</name>
    <dbReference type="NCBI Taxonomy" id="44253"/>
    <lineage>
        <taxon>Bacteria</taxon>
        <taxon>Bacillati</taxon>
        <taxon>Bacillota</taxon>
        <taxon>Bacilli</taxon>
        <taxon>Bacillales</taxon>
        <taxon>Paenibacillaceae</taxon>
        <taxon>Paenibacillus</taxon>
    </lineage>
</organism>
<feature type="signal peptide" evidence="1">
    <location>
        <begin position="1"/>
        <end position="22"/>
    </location>
</feature>
<reference evidence="3 4" key="1">
    <citation type="submission" date="2019-11" db="EMBL/GenBank/DDBJ databases">
        <title>Draft genome sequences of five Paenibacillus species of dairy origin.</title>
        <authorList>
            <person name="Olajide A.M."/>
            <person name="Chen S."/>
            <person name="Lapointe G."/>
        </authorList>
    </citation>
    <scope>NUCLEOTIDE SEQUENCE [LARGE SCALE GENOMIC DNA]</scope>
    <source>
        <strain evidence="3 4">2CS3</strain>
    </source>
</reference>
<dbReference type="Proteomes" id="UP000450917">
    <property type="component" value="Unassembled WGS sequence"/>
</dbReference>
<sequence>MKKFLLGMMCGAALTASTTLYAADGVWALLFPVKFQFDGESRDIGSRFTVLNYEGHTYVPLRLMTEELGAGAAYDQKTRTVSVVKEPVGGTEAERKVWAAQYRLERGMGSKDVKRWFGDPSQVTWIDSSSQQIWRYDLGAKTDYRFGSLNETDVQGLKRGDLDAQLFIRWNGEGQVDRYDLWYTSRADNGERHIYTHIVYPDGSTAGALYE</sequence>
<dbReference type="RefSeq" id="WP_127606789.1">
    <property type="nucleotide sequence ID" value="NZ_JARTHJ010000084.1"/>
</dbReference>
<name>A0A7X2ZC17_9BACL</name>